<feature type="domain" description="SAM-dependent MTase RsmB/NOP-type" evidence="8">
    <location>
        <begin position="35"/>
        <end position="313"/>
    </location>
</feature>
<gene>
    <name evidence="9" type="ordered locus">Ethha_0022</name>
</gene>
<dbReference type="CDD" id="cd21147">
    <property type="entry name" value="RsmF_methylt_CTD1"/>
    <property type="match status" value="1"/>
</dbReference>
<dbReference type="Proteomes" id="UP000001551">
    <property type="component" value="Chromosome"/>
</dbReference>
<evidence type="ECO:0000256" key="4">
    <source>
        <dbReference type="ARBA" id="ARBA00022679"/>
    </source>
</evidence>
<evidence type="ECO:0000256" key="6">
    <source>
        <dbReference type="ARBA" id="ARBA00022884"/>
    </source>
</evidence>
<dbReference type="AlphaFoldDB" id="E6U5E6"/>
<dbReference type="PROSITE" id="PS51686">
    <property type="entry name" value="SAM_MT_RSMB_NOP"/>
    <property type="match status" value="1"/>
</dbReference>
<dbReference type="Gene3D" id="2.30.130.60">
    <property type="match status" value="1"/>
</dbReference>
<keyword evidence="2" id="KW-0963">Cytoplasm</keyword>
<dbReference type="eggNOG" id="COG3270">
    <property type="taxonomic scope" value="Bacteria"/>
</dbReference>
<keyword evidence="10" id="KW-1185">Reference proteome</keyword>
<protein>
    <submittedName>
        <fullName evidence="9">RNA methylase, NOL1/NOP2/sun family</fullName>
    </submittedName>
</protein>
<keyword evidence="6 7" id="KW-0694">RNA-binding</keyword>
<comment type="similarity">
    <text evidence="1 7">Belongs to the class I-like SAM-binding methyltransferase superfamily. RsmB/NOP family.</text>
</comment>
<dbReference type="PANTHER" id="PTHR22807">
    <property type="entry name" value="NOP2 YEAST -RELATED NOL1/NOP2/FMU SUN DOMAIN-CONTAINING"/>
    <property type="match status" value="1"/>
</dbReference>
<evidence type="ECO:0000256" key="5">
    <source>
        <dbReference type="ARBA" id="ARBA00022691"/>
    </source>
</evidence>
<dbReference type="InterPro" id="IPR029063">
    <property type="entry name" value="SAM-dependent_MTases_sf"/>
</dbReference>
<dbReference type="PANTHER" id="PTHR22807:SF30">
    <property type="entry name" value="28S RRNA (CYTOSINE(4447)-C(5))-METHYLTRANSFERASE-RELATED"/>
    <property type="match status" value="1"/>
</dbReference>
<dbReference type="GO" id="GO:0001510">
    <property type="term" value="P:RNA methylation"/>
    <property type="evidence" value="ECO:0007669"/>
    <property type="project" value="InterPro"/>
</dbReference>
<feature type="binding site" evidence="7">
    <location>
        <position position="147"/>
    </location>
    <ligand>
        <name>S-adenosyl-L-methionine</name>
        <dbReference type="ChEBI" id="CHEBI:59789"/>
    </ligand>
</feature>
<evidence type="ECO:0000313" key="10">
    <source>
        <dbReference type="Proteomes" id="UP000001551"/>
    </source>
</evidence>
<feature type="binding site" evidence="7">
    <location>
        <position position="192"/>
    </location>
    <ligand>
        <name>S-adenosyl-L-methionine</name>
        <dbReference type="ChEBI" id="CHEBI:59789"/>
    </ligand>
</feature>
<evidence type="ECO:0000256" key="2">
    <source>
        <dbReference type="ARBA" id="ARBA00022490"/>
    </source>
</evidence>
<dbReference type="Pfam" id="PF13636">
    <property type="entry name" value="Methyltranf_PUA"/>
    <property type="match status" value="1"/>
</dbReference>
<dbReference type="SUPFAM" id="SSF53335">
    <property type="entry name" value="S-adenosyl-L-methionine-dependent methyltransferases"/>
    <property type="match status" value="1"/>
</dbReference>
<keyword evidence="4 7" id="KW-0808">Transferase</keyword>
<dbReference type="Gene3D" id="3.30.70.1170">
    <property type="entry name" value="Sun protein, domain 3"/>
    <property type="match status" value="1"/>
</dbReference>
<dbReference type="GO" id="GO:0003723">
    <property type="term" value="F:RNA binding"/>
    <property type="evidence" value="ECO:0007669"/>
    <property type="project" value="UniProtKB-UniRule"/>
</dbReference>
<comment type="caution">
    <text evidence="7">Lacks conserved residue(s) required for the propagation of feature annotation.</text>
</comment>
<dbReference type="Gene3D" id="3.40.50.150">
    <property type="entry name" value="Vaccinia Virus protein VP39"/>
    <property type="match status" value="1"/>
</dbReference>
<dbReference type="STRING" id="663278.Ethha_0022"/>
<dbReference type="InterPro" id="IPR001678">
    <property type="entry name" value="MeTrfase_RsmB-F_NOP2_dom"/>
</dbReference>
<dbReference type="EMBL" id="CP002400">
    <property type="protein sequence ID" value="ADU25613.1"/>
    <property type="molecule type" value="Genomic_DNA"/>
</dbReference>
<dbReference type="Pfam" id="PF17126">
    <property type="entry name" value="RsmF_methylt_CI"/>
    <property type="match status" value="1"/>
</dbReference>
<reference evidence="9 10" key="1">
    <citation type="submission" date="2010-12" db="EMBL/GenBank/DDBJ databases">
        <title>Complete sequence of Ethanoligenens harbinense YUAN-3.</title>
        <authorList>
            <person name="Lucas S."/>
            <person name="Copeland A."/>
            <person name="Lapidus A."/>
            <person name="Cheng J.-F."/>
            <person name="Bruce D."/>
            <person name="Goodwin L."/>
            <person name="Pitluck S."/>
            <person name="Chertkov O."/>
            <person name="Misra M."/>
            <person name="Detter J.C."/>
            <person name="Han C."/>
            <person name="Tapia R."/>
            <person name="Land M."/>
            <person name="Hauser L."/>
            <person name="Jeffries C."/>
            <person name="Kyrpides N."/>
            <person name="Ivanova N."/>
            <person name="Mikhailova N."/>
            <person name="Wang A."/>
            <person name="Mouttaki H."/>
            <person name="He Z."/>
            <person name="Zhou J."/>
            <person name="Hemme C.L."/>
            <person name="Woyke T."/>
        </authorList>
    </citation>
    <scope>NUCLEOTIDE SEQUENCE [LARGE SCALE GENOMIC DNA]</scope>
    <source>
        <strain evidence="10">DSM 18485 / JCM 12961 / CGMCC 1.5033 / YUAN-3</strain>
    </source>
</reference>
<evidence type="ECO:0000256" key="1">
    <source>
        <dbReference type="ARBA" id="ARBA00007494"/>
    </source>
</evidence>
<dbReference type="InterPro" id="IPR027391">
    <property type="entry name" value="Nol1_Nop2_Fmu_2"/>
</dbReference>
<dbReference type="InterPro" id="IPR031341">
    <property type="entry name" value="Methyltr_RsmF_N"/>
</dbReference>
<accession>E6U5E6</accession>
<evidence type="ECO:0000256" key="3">
    <source>
        <dbReference type="ARBA" id="ARBA00022603"/>
    </source>
</evidence>
<proteinExistence type="inferred from homology"/>
<dbReference type="GO" id="GO:0008173">
    <property type="term" value="F:RNA methyltransferase activity"/>
    <property type="evidence" value="ECO:0007669"/>
    <property type="project" value="InterPro"/>
</dbReference>
<keyword evidence="3 7" id="KW-0489">Methyltransferase</keyword>
<dbReference type="Pfam" id="PF01189">
    <property type="entry name" value="Methyltr_RsmB-F"/>
    <property type="match status" value="1"/>
</dbReference>
<sequence>MAKRKARPPVPQAVPPAAFLARMRGLLGEADFAAFEAAQTAPVRRGLRLNLLKCRDASAFARIAGFSLSPLPFSPEGFSVEGGDVSGRHPWHHAGVFYLQEPSAMSAVTALDPRPGQRVLDLCAAPGGKSTQIAARLGGQGLLVANEIVPGRAKILLSNLERFGVRNACVYNETPERLCAAFPGFFDAVLVDAPCSGEGMFRREPAAAAEWTPETPAACARRQRAILDWAKTALRPGGVLVYSTCTFAPEENECVVAAFLKENPDFSMEPIPCAFGRPARPDWGGGEPSLELARRIFPQDGGEGHFVARLRMGAGAAAGTARFHAQENGDGMDDAQADVLLRAFFAEQFGEPPYGRPHAAGEVLFLLPEELPALPQGLRLLRAGVCAGRIKSGRFEPTHALYLAAAPGACRRAVDLPLGDARLAAFLHGEQIEADGAAGYIAVLAAGHAVGFGKASGGVLKNHYPRALRTL</sequence>
<dbReference type="eggNOG" id="COG0144">
    <property type="taxonomic scope" value="Bacteria"/>
</dbReference>
<feature type="active site" description="Nucleophile" evidence="7">
    <location>
        <position position="245"/>
    </location>
</feature>
<dbReference type="CDD" id="cd02440">
    <property type="entry name" value="AdoMet_MTases"/>
    <property type="match status" value="1"/>
</dbReference>
<dbReference type="InterPro" id="IPR023267">
    <property type="entry name" value="RCMT"/>
</dbReference>
<evidence type="ECO:0000256" key="7">
    <source>
        <dbReference type="PROSITE-ProRule" id="PRU01023"/>
    </source>
</evidence>
<dbReference type="HOGENOM" id="CLU_005316_6_1_9"/>
<feature type="binding site" evidence="7">
    <location>
        <begin position="123"/>
        <end position="129"/>
    </location>
    <ligand>
        <name>S-adenosyl-L-methionine</name>
        <dbReference type="ChEBI" id="CHEBI:59789"/>
    </ligand>
</feature>
<dbReference type="PRINTS" id="PR02008">
    <property type="entry name" value="RCMTFAMILY"/>
</dbReference>
<evidence type="ECO:0000259" key="8">
    <source>
        <dbReference type="PROSITE" id="PS51686"/>
    </source>
</evidence>
<evidence type="ECO:0000313" key="9">
    <source>
        <dbReference type="EMBL" id="ADU25613.1"/>
    </source>
</evidence>
<dbReference type="InterPro" id="IPR031340">
    <property type="entry name" value="RsmF_methylt_CI"/>
</dbReference>
<dbReference type="KEGG" id="eha:Ethha_0022"/>
<dbReference type="InterPro" id="IPR049560">
    <property type="entry name" value="MeTrfase_RsmB-F_NOP2_cat"/>
</dbReference>
<dbReference type="InterPro" id="IPR018314">
    <property type="entry name" value="RsmB/NOL1/NOP2-like_CS"/>
</dbReference>
<name>E6U5E6_ETHHY</name>
<keyword evidence="5 7" id="KW-0949">S-adenosyl-L-methionine</keyword>
<dbReference type="Pfam" id="PF17125">
    <property type="entry name" value="Methyltr_RsmF_N"/>
    <property type="match status" value="1"/>
</dbReference>
<dbReference type="RefSeq" id="WP_013483994.1">
    <property type="nucleotide sequence ID" value="NC_014828.1"/>
</dbReference>
<organism evidence="9 10">
    <name type="scientific">Ethanoligenens harbinense (strain DSM 18485 / JCM 12961 / CGMCC 1.5033 / YUAN-3)</name>
    <dbReference type="NCBI Taxonomy" id="663278"/>
    <lineage>
        <taxon>Bacteria</taxon>
        <taxon>Bacillati</taxon>
        <taxon>Bacillota</taxon>
        <taxon>Clostridia</taxon>
        <taxon>Eubacteriales</taxon>
        <taxon>Oscillospiraceae</taxon>
        <taxon>Ethanoligenens</taxon>
    </lineage>
</organism>
<dbReference type="PROSITE" id="PS01153">
    <property type="entry name" value="NOL1_NOP2_SUN"/>
    <property type="match status" value="1"/>
</dbReference>